<gene>
    <name evidence="1" type="ORF">T11_5970</name>
</gene>
<name>A0A0V1HTV8_9BILA</name>
<comment type="caution">
    <text evidence="1">The sequence shown here is derived from an EMBL/GenBank/DDBJ whole genome shotgun (WGS) entry which is preliminary data.</text>
</comment>
<keyword evidence="2" id="KW-1185">Reference proteome</keyword>
<protein>
    <submittedName>
        <fullName evidence="1">Uncharacterized protein</fullName>
    </submittedName>
</protein>
<sequence>MAKMSLPLKISSRCGVRAFPLFALGGDQKEFLTHWNRFPTLHYANNDHFKIGIGIDALVCSTYVASNSVVKRSLLWRSVTSEVCFESQKRRESIVYILTEFQMSRSLLTIQMILIG</sequence>
<reference evidence="1 2" key="1">
    <citation type="submission" date="2015-01" db="EMBL/GenBank/DDBJ databases">
        <title>Evolution of Trichinella species and genotypes.</title>
        <authorList>
            <person name="Korhonen P.K."/>
            <person name="Edoardo P."/>
            <person name="Giuseppe L.R."/>
            <person name="Gasser R.B."/>
        </authorList>
    </citation>
    <scope>NUCLEOTIDE SEQUENCE [LARGE SCALE GENOMIC DNA]</scope>
    <source>
        <strain evidence="1">ISS1029</strain>
    </source>
</reference>
<evidence type="ECO:0000313" key="2">
    <source>
        <dbReference type="Proteomes" id="UP000055024"/>
    </source>
</evidence>
<accession>A0A0V1HTV8</accession>
<dbReference type="Proteomes" id="UP000055024">
    <property type="component" value="Unassembled WGS sequence"/>
</dbReference>
<evidence type="ECO:0000313" key="1">
    <source>
        <dbReference type="EMBL" id="KRZ14044.1"/>
    </source>
</evidence>
<dbReference type="AlphaFoldDB" id="A0A0V1HTV8"/>
<dbReference type="EMBL" id="JYDP01000027">
    <property type="protein sequence ID" value="KRZ14044.1"/>
    <property type="molecule type" value="Genomic_DNA"/>
</dbReference>
<organism evidence="1 2">
    <name type="scientific">Trichinella zimbabwensis</name>
    <dbReference type="NCBI Taxonomy" id="268475"/>
    <lineage>
        <taxon>Eukaryota</taxon>
        <taxon>Metazoa</taxon>
        <taxon>Ecdysozoa</taxon>
        <taxon>Nematoda</taxon>
        <taxon>Enoplea</taxon>
        <taxon>Dorylaimia</taxon>
        <taxon>Trichinellida</taxon>
        <taxon>Trichinellidae</taxon>
        <taxon>Trichinella</taxon>
    </lineage>
</organism>
<proteinExistence type="predicted"/>